<evidence type="ECO:0000256" key="8">
    <source>
        <dbReference type="ARBA" id="ARBA00023163"/>
    </source>
</evidence>
<dbReference type="EMBL" id="JAULSR010000002">
    <property type="protein sequence ID" value="KAK0629776.1"/>
    <property type="molecule type" value="Genomic_DNA"/>
</dbReference>
<evidence type="ECO:0000256" key="5">
    <source>
        <dbReference type="ARBA" id="ARBA00022833"/>
    </source>
</evidence>
<evidence type="ECO:0000256" key="4">
    <source>
        <dbReference type="ARBA" id="ARBA00022771"/>
    </source>
</evidence>
<evidence type="ECO:0000313" key="14">
    <source>
        <dbReference type="EMBL" id="KAK0629776.1"/>
    </source>
</evidence>
<dbReference type="GO" id="GO:0042790">
    <property type="term" value="P:nucleolar large rRNA transcription by RNA polymerase I"/>
    <property type="evidence" value="ECO:0007669"/>
    <property type="project" value="TreeGrafter"/>
</dbReference>
<reference evidence="14" key="1">
    <citation type="submission" date="2023-06" db="EMBL/GenBank/DDBJ databases">
        <title>Genome-scale phylogeny and comparative genomics of the fungal order Sordariales.</title>
        <authorList>
            <consortium name="Lawrence Berkeley National Laboratory"/>
            <person name="Hensen N."/>
            <person name="Bonometti L."/>
            <person name="Westerberg I."/>
            <person name="Brannstrom I.O."/>
            <person name="Guillou S."/>
            <person name="Cros-Aarteil S."/>
            <person name="Calhoun S."/>
            <person name="Haridas S."/>
            <person name="Kuo A."/>
            <person name="Mondo S."/>
            <person name="Pangilinan J."/>
            <person name="Riley R."/>
            <person name="LaButti K."/>
            <person name="Andreopoulos B."/>
            <person name="Lipzen A."/>
            <person name="Chen C."/>
            <person name="Yanf M."/>
            <person name="Daum C."/>
            <person name="Ng V."/>
            <person name="Clum A."/>
            <person name="Steindorff A."/>
            <person name="Ohm R."/>
            <person name="Martin F."/>
            <person name="Silar P."/>
            <person name="Natvig D."/>
            <person name="Lalanne C."/>
            <person name="Gautier V."/>
            <person name="Ament-velasquez S.L."/>
            <person name="Kruys A."/>
            <person name="Hutchinson M.I."/>
            <person name="Powell A.J."/>
            <person name="Barry K."/>
            <person name="Miller A.N."/>
            <person name="Grigoriev I.V."/>
            <person name="Debuchy R."/>
            <person name="Gladieux P."/>
            <person name="Thoren M.H."/>
            <person name="Johannesson H."/>
        </authorList>
    </citation>
    <scope>NUCLEOTIDE SEQUENCE</scope>
    <source>
        <strain evidence="14">SMH3391-2</strain>
    </source>
</reference>
<evidence type="ECO:0000256" key="7">
    <source>
        <dbReference type="ARBA" id="ARBA00023125"/>
    </source>
</evidence>
<feature type="domain" description="Rrn7/TAF1B C-terminal cyclin" evidence="13">
    <location>
        <begin position="263"/>
        <end position="433"/>
    </location>
</feature>
<dbReference type="GO" id="GO:0070860">
    <property type="term" value="C:RNA polymerase I core factor complex"/>
    <property type="evidence" value="ECO:0007669"/>
    <property type="project" value="InterPro"/>
</dbReference>
<evidence type="ECO:0000259" key="11">
    <source>
        <dbReference type="Pfam" id="PF11781"/>
    </source>
</evidence>
<name>A0AA39X9G0_9PEZI</name>
<evidence type="ECO:0000256" key="3">
    <source>
        <dbReference type="ARBA" id="ARBA00022723"/>
    </source>
</evidence>
<dbReference type="AlphaFoldDB" id="A0AA39X9G0"/>
<keyword evidence="6" id="KW-0805">Transcription regulation</keyword>
<feature type="domain" description="Rrn7/TAF1B N-terminal cyclin" evidence="12">
    <location>
        <begin position="87"/>
        <end position="240"/>
    </location>
</feature>
<feature type="domain" description="RRN7-type" evidence="11">
    <location>
        <begin position="10"/>
        <end position="40"/>
    </location>
</feature>
<accession>A0AA39X9G0</accession>
<dbReference type="Pfam" id="PF20645">
    <property type="entry name" value="Rrn7_cyclin_C"/>
    <property type="match status" value="1"/>
</dbReference>
<keyword evidence="3" id="KW-0479">Metal-binding</keyword>
<dbReference type="GO" id="GO:0008270">
    <property type="term" value="F:zinc ion binding"/>
    <property type="evidence" value="ECO:0007669"/>
    <property type="project" value="UniProtKB-KW"/>
</dbReference>
<dbReference type="Proteomes" id="UP001174934">
    <property type="component" value="Unassembled WGS sequence"/>
</dbReference>
<feature type="compositionally biased region" description="Polar residues" evidence="10">
    <location>
        <begin position="141"/>
        <end position="152"/>
    </location>
</feature>
<keyword evidence="8" id="KW-0804">Transcription</keyword>
<evidence type="ECO:0000259" key="12">
    <source>
        <dbReference type="Pfam" id="PF20644"/>
    </source>
</evidence>
<organism evidence="14 15">
    <name type="scientific">Bombardia bombarda</name>
    <dbReference type="NCBI Taxonomy" id="252184"/>
    <lineage>
        <taxon>Eukaryota</taxon>
        <taxon>Fungi</taxon>
        <taxon>Dikarya</taxon>
        <taxon>Ascomycota</taxon>
        <taxon>Pezizomycotina</taxon>
        <taxon>Sordariomycetes</taxon>
        <taxon>Sordariomycetidae</taxon>
        <taxon>Sordariales</taxon>
        <taxon>Lasiosphaeriaceae</taxon>
        <taxon>Bombardia</taxon>
    </lineage>
</organism>
<comment type="similarity">
    <text evidence="2">Belongs to the RRN7/TAF1B family.</text>
</comment>
<dbReference type="InterPro" id="IPR021752">
    <property type="entry name" value="TF_Rrn7_Zf"/>
</dbReference>
<feature type="compositionally biased region" description="Polar residues" evidence="10">
    <location>
        <begin position="159"/>
        <end position="171"/>
    </location>
</feature>
<sequence length="579" mass="66381">MAGRRHHRFPRGETCDDCPARRWYIENGHKFCENGHQVEGYVQFDIDVDDNFGKSGKVIRKKKETKKGEVKQLSGKKAKELYMMCQQVILRKQIAWLISEKGISNELDGVCRDLWDFRTCKFIGLTMVGNKVGDRKGKANATKQGSQSQPDSGSERPLHSSQGEEAQSSSDGEALGRTKLQSKIKSWASEKWEMPRMVDLLALLYLGCLLIQEPVRIGDIYRWAMNNQLPFIGAIKIIPKEIRERLPPWAHKSLHTRYFKFEGTKLHNAVKILMLGYRKNYGLIFPAIPDPPLLLRYIKDLAIPPEVYVYAQKLWSLLGFRLSFPTSKPKNSPLDSDRISKYPLLDVPDVLLVVAIVVATKSMFPFDGIERQPLSIDDPLTLKMNWDIWEAEFADTIDDKLPNHLIFENMDPQRIWTMSDEEKNEYLDWYQETQLDDEETLRERETDIDRLFPLQPISRPAKTAAKVGDEDEKTILARLQRVLKATEFVPPLETNRSDGNGPQSVKVKTLGDDYPHYRTVEELKGTAKQFYQVAAKLSGLSLNDLVVTVISFEMKLLSWQRAEELRIQKSTQGPIPSAQ</sequence>
<dbReference type="Pfam" id="PF11781">
    <property type="entry name" value="Zn_ribbon_RRN7"/>
    <property type="match status" value="1"/>
</dbReference>
<proteinExistence type="inferred from homology"/>
<dbReference type="PANTHER" id="PTHR31576">
    <property type="entry name" value="TATA BOX-BINDING PROTEIN-ASSOCIATED FACTOR RNA POLYMERASE I SUBUNIT B"/>
    <property type="match status" value="1"/>
</dbReference>
<keyword evidence="5" id="KW-0862">Zinc</keyword>
<dbReference type="InterPro" id="IPR048538">
    <property type="entry name" value="Rrn7_cyclin_C"/>
</dbReference>
<dbReference type="GO" id="GO:0001164">
    <property type="term" value="F:RNA polymerase I core promoter sequence-specific DNA binding"/>
    <property type="evidence" value="ECO:0007669"/>
    <property type="project" value="InterPro"/>
</dbReference>
<evidence type="ECO:0000313" key="15">
    <source>
        <dbReference type="Proteomes" id="UP001174934"/>
    </source>
</evidence>
<keyword evidence="4" id="KW-0863">Zinc-finger</keyword>
<feature type="region of interest" description="Disordered" evidence="10">
    <location>
        <begin position="134"/>
        <end position="176"/>
    </location>
</feature>
<dbReference type="InterPro" id="IPR033599">
    <property type="entry name" value="TAF1B/Rrn7"/>
</dbReference>
<evidence type="ECO:0000256" key="2">
    <source>
        <dbReference type="ARBA" id="ARBA00006899"/>
    </source>
</evidence>
<comment type="subcellular location">
    <subcellularLocation>
        <location evidence="1">Nucleus</location>
        <location evidence="1">Nucleolus</location>
    </subcellularLocation>
</comment>
<keyword evidence="9" id="KW-0539">Nucleus</keyword>
<evidence type="ECO:0000256" key="9">
    <source>
        <dbReference type="ARBA" id="ARBA00023242"/>
    </source>
</evidence>
<keyword evidence="7" id="KW-0238">DNA-binding</keyword>
<keyword evidence="15" id="KW-1185">Reference proteome</keyword>
<gene>
    <name evidence="14" type="ORF">B0T17DRAFT_526460</name>
</gene>
<dbReference type="Pfam" id="PF20644">
    <property type="entry name" value="Rrn7_cyclin_N"/>
    <property type="match status" value="1"/>
</dbReference>
<evidence type="ECO:0000256" key="6">
    <source>
        <dbReference type="ARBA" id="ARBA00023015"/>
    </source>
</evidence>
<dbReference type="InterPro" id="IPR048540">
    <property type="entry name" value="Rrn7_cyclin_N"/>
</dbReference>
<comment type="caution">
    <text evidence="14">The sequence shown here is derived from an EMBL/GenBank/DDBJ whole genome shotgun (WGS) entry which is preliminary data.</text>
</comment>
<evidence type="ECO:0000256" key="10">
    <source>
        <dbReference type="SAM" id="MobiDB-lite"/>
    </source>
</evidence>
<protein>
    <recommendedName>
        <fullName evidence="16">RRN7-type domain-containing protein</fullName>
    </recommendedName>
</protein>
<dbReference type="PANTHER" id="PTHR31576:SF2">
    <property type="entry name" value="TATA BOX-BINDING PROTEIN-ASSOCIATED FACTOR RNA POLYMERASE I SUBUNIT B"/>
    <property type="match status" value="1"/>
</dbReference>
<evidence type="ECO:0008006" key="16">
    <source>
        <dbReference type="Google" id="ProtNLM"/>
    </source>
</evidence>
<evidence type="ECO:0000259" key="13">
    <source>
        <dbReference type="Pfam" id="PF20645"/>
    </source>
</evidence>
<evidence type="ECO:0000256" key="1">
    <source>
        <dbReference type="ARBA" id="ARBA00004604"/>
    </source>
</evidence>